<protein>
    <submittedName>
        <fullName evidence="1">Capsid protein</fullName>
    </submittedName>
</protein>
<dbReference type="EMBL" id="MF669478">
    <property type="protein sequence ID" value="AUX80742.1"/>
    <property type="molecule type" value="Genomic_DNA"/>
</dbReference>
<dbReference type="InterPro" id="IPR057000">
    <property type="entry name" value="Smaco_capsid"/>
</dbReference>
<dbReference type="OrthoDB" id="16292at10239"/>
<dbReference type="RefSeq" id="YP_009551944.1">
    <property type="nucleotide sequence ID" value="NC_040553.1"/>
</dbReference>
<sequence>MVRYKRYKKRYSGTRVVKMRFQSFMDINTSDTSMQIITVSAGGKEILRRLGPQFQAYKYYKIGSVSVKLVPASTLPVDPTGLSYESGEPGVDPRDQLTPGLMRITNGEDIFENISGLSDAEQHGIYNNMLLDPRWFKWMLQSGVKRYASPRFWQIGQLHQDKWPGAIQNVPVIDGSTNIVQGTETLVNAWRAGAGQMFAYGAGSAPYGFFQTGHSGRLGWMPTDALQKVATYTPLGDQDVPLVASPPEVEVMKIILPKAYKTKYYYRMFITETVYFKQPIVNFGITAADGLVYRPLDIFHLASYPTPVSPARGQLPISDSVLNSATGGNDGSS</sequence>
<dbReference type="Proteomes" id="UP000289226">
    <property type="component" value="Segment"/>
</dbReference>
<dbReference type="Pfam" id="PF23784">
    <property type="entry name" value="Smaco_capsid"/>
    <property type="match status" value="1"/>
</dbReference>
<proteinExistence type="predicted"/>
<organism evidence="1 2">
    <name type="scientific">Cattle blood-associated circovirus-like virus</name>
    <dbReference type="NCBI Taxonomy" id="2077298"/>
    <lineage>
        <taxon>Viruses</taxon>
        <taxon>Monodnaviria</taxon>
        <taxon>Shotokuvirae</taxon>
        <taxon>Cressdnaviricota</taxon>
        <taxon>Arfiviricetes</taxon>
        <taxon>Cremevirales</taxon>
        <taxon>Smacoviridae</taxon>
        <taxon>Porprismacovirus</taxon>
        <taxon>Porprismacovirus bovas2</taxon>
    </lineage>
</organism>
<name>A0A2L0HH81_9VIRU</name>
<accession>A0A2L0HH81</accession>
<keyword evidence="2" id="KW-1185">Reference proteome</keyword>
<reference evidence="1 2" key="1">
    <citation type="journal article" date="2018" name="Virol. J.">
        <title>Plasma virome of cattle from forest region revealed diverse small circular ssDNA viral genomes.</title>
        <authorList>
            <person name="Wang H."/>
            <person name="Li S."/>
            <person name="Mahmood A."/>
            <person name="Yang S."/>
            <person name="Wang X."/>
            <person name="Shen Q."/>
            <person name="Shan T."/>
            <person name="Deng X."/>
            <person name="Li J."/>
            <person name="Hua X."/>
            <person name="Cui L."/>
            <person name="Delwart E."/>
            <person name="Zhang W."/>
        </authorList>
    </citation>
    <scope>NUCLEOTIDE SEQUENCE [LARGE SCALE GENOMIC DNA]</scope>
    <source>
        <strain evidence="1 2">Bvch001</strain>
    </source>
</reference>
<evidence type="ECO:0000313" key="1">
    <source>
        <dbReference type="EMBL" id="AUX80742.1"/>
    </source>
</evidence>
<dbReference type="KEGG" id="vg:41701832"/>
<dbReference type="GeneID" id="41701832"/>
<evidence type="ECO:0000313" key="2">
    <source>
        <dbReference type="Proteomes" id="UP000289226"/>
    </source>
</evidence>